<sequence length="136" mass="15179">MTRSGMLRTAVFVLLAMSLAGNFFTIGYLAHRWQSGPNVLSMALAARYSPEVQRAFREVLRENRSTVRAALAELRTARDAQEALARQHPVDEVTMRAAMARVRTKTAGLQSILQDYLMMALRNAEPPAKDDRKTTG</sequence>
<organism evidence="1 2">
    <name type="scientific">Neorhizobium galegae bv. officinalis bv. officinalis str. HAMBI 1141</name>
    <dbReference type="NCBI Taxonomy" id="1028801"/>
    <lineage>
        <taxon>Bacteria</taxon>
        <taxon>Pseudomonadati</taxon>
        <taxon>Pseudomonadota</taxon>
        <taxon>Alphaproteobacteria</taxon>
        <taxon>Hyphomicrobiales</taxon>
        <taxon>Rhizobiaceae</taxon>
        <taxon>Rhizobium/Agrobacterium group</taxon>
        <taxon>Neorhizobium</taxon>
    </lineage>
</organism>
<evidence type="ECO:0000313" key="1">
    <source>
        <dbReference type="EMBL" id="CDN57979.1"/>
    </source>
</evidence>
<dbReference type="KEGG" id="ngl:RG1141_PA11470"/>
<dbReference type="AlphaFoldDB" id="A0A068TIQ2"/>
<evidence type="ECO:0008006" key="3">
    <source>
        <dbReference type="Google" id="ProtNLM"/>
    </source>
</evidence>
<dbReference type="InterPro" id="IPR025961">
    <property type="entry name" value="Metal_resist"/>
</dbReference>
<gene>
    <name evidence="1" type="ORF">RG1141_PA11470</name>
</gene>
<accession>A0A068TIQ2</accession>
<proteinExistence type="predicted"/>
<geneLocation type="plasmid" evidence="2">
    <name>II</name>
</geneLocation>
<dbReference type="HOGENOM" id="CLU_1873235_0_0_5"/>
<reference evidence="2" key="1">
    <citation type="journal article" date="2014" name="BMC Genomics">
        <title>Genome sequencing of two Neorhizobium galegae strains reveals a noeT gene responsible for the unusual acetylation of the nodulation factors.</title>
        <authorList>
            <person name="Osterman J."/>
            <person name="Marsh J."/>
            <person name="Laine P.K."/>
            <person name="Zeng Z."/>
            <person name="Alatalo E."/>
            <person name="Sullivan J.T."/>
            <person name="Young J.P."/>
            <person name="Thomas-Oates J."/>
            <person name="Paulin L."/>
            <person name="Lindstrom K."/>
        </authorList>
    </citation>
    <scope>NUCLEOTIDE SEQUENCE [LARGE SCALE GENOMIC DNA]</scope>
    <source>
        <strain evidence="2">HAMBI 1141</strain>
        <plasmid evidence="2">II</plasmid>
    </source>
</reference>
<dbReference type="Proteomes" id="UP000028186">
    <property type="component" value="Plasmid pHAMBI1141a"/>
</dbReference>
<keyword evidence="1" id="KW-0614">Plasmid</keyword>
<evidence type="ECO:0000313" key="2">
    <source>
        <dbReference type="Proteomes" id="UP000028186"/>
    </source>
</evidence>
<dbReference type="eggNOG" id="ENOG5033FQD">
    <property type="taxonomic scope" value="Bacteria"/>
</dbReference>
<protein>
    <recommendedName>
        <fullName evidence="3">Periplasmic heavy metal sensor</fullName>
    </recommendedName>
</protein>
<dbReference type="Pfam" id="PF13801">
    <property type="entry name" value="Metal_resist"/>
    <property type="match status" value="1"/>
</dbReference>
<dbReference type="RefSeq" id="WP_040125257.1">
    <property type="nucleotide sequence ID" value="NZ_HG938356.1"/>
</dbReference>
<dbReference type="PATRIC" id="fig|1028801.3.peg.5756"/>
<dbReference type="EMBL" id="HG938356">
    <property type="protein sequence ID" value="CDN57979.1"/>
    <property type="molecule type" value="Genomic_DNA"/>
</dbReference>
<name>A0A068TIQ2_NEOGA</name>